<keyword evidence="2" id="KW-1185">Reference proteome</keyword>
<evidence type="ECO:0000313" key="2">
    <source>
        <dbReference type="Proteomes" id="UP001497700"/>
    </source>
</evidence>
<evidence type="ECO:0000313" key="1">
    <source>
        <dbReference type="EMBL" id="KAI4867768.1"/>
    </source>
</evidence>
<dbReference type="EMBL" id="MU393444">
    <property type="protein sequence ID" value="KAI4867768.1"/>
    <property type="molecule type" value="Genomic_DNA"/>
</dbReference>
<proteinExistence type="predicted"/>
<reference evidence="1 2" key="1">
    <citation type="journal article" date="2022" name="New Phytol.">
        <title>Ecological generalism drives hyperdiversity of secondary metabolite gene clusters in xylarialean endophytes.</title>
        <authorList>
            <person name="Franco M.E.E."/>
            <person name="Wisecaver J.H."/>
            <person name="Arnold A.E."/>
            <person name="Ju Y.M."/>
            <person name="Slot J.C."/>
            <person name="Ahrendt S."/>
            <person name="Moore L.P."/>
            <person name="Eastman K.E."/>
            <person name="Scott K."/>
            <person name="Konkel Z."/>
            <person name="Mondo S.J."/>
            <person name="Kuo A."/>
            <person name="Hayes R.D."/>
            <person name="Haridas S."/>
            <person name="Andreopoulos B."/>
            <person name="Riley R."/>
            <person name="LaButti K."/>
            <person name="Pangilinan J."/>
            <person name="Lipzen A."/>
            <person name="Amirebrahimi M."/>
            <person name="Yan J."/>
            <person name="Adam C."/>
            <person name="Keymanesh K."/>
            <person name="Ng V."/>
            <person name="Louie K."/>
            <person name="Northen T."/>
            <person name="Drula E."/>
            <person name="Henrissat B."/>
            <person name="Hsieh H.M."/>
            <person name="Youens-Clark K."/>
            <person name="Lutzoni F."/>
            <person name="Miadlikowska J."/>
            <person name="Eastwood D.C."/>
            <person name="Hamelin R.C."/>
            <person name="Grigoriev I.V."/>
            <person name="U'Ren J.M."/>
        </authorList>
    </citation>
    <scope>NUCLEOTIDE SEQUENCE [LARGE SCALE GENOMIC DNA]</scope>
    <source>
        <strain evidence="1 2">CBS 119005</strain>
    </source>
</reference>
<sequence length="728" mass="80453">MMPPTSRHEDSRYKRHIIPTAKANGRQGAMSVRSFAAFEKVDVDVDVEDGASIPDILGRCASLGTSIAETVASPTTFRKIWAETENLSSLNSQPSHSEHPESPRTSPERRDVQSDETRSLSTPPRSFLTRSTQSNANSSSSSFALVANSALLGLQDIGQVEHDGIEPLVEEGIDRRSFNLISPYSNVAPPYSLEARSKALFSTDHLRIIFDNPLLFQKFTDFLYTFRPKSAPVLVYYLDTIKALKAIGYANWITQALIPTKGLEFSEEPVSSIIHEPLLKKASEAFQTLAREDLPAYITHSWVGIVNATIKRKIANTLPVNSSDLFEGLAEVFCLSDPSRRDHPIVFASEEFHRTTQYGTDYALGRNCRFLQGPNTNASSIRRIKDHLEAGKEHCETFLNYRRDGSPFMNLLMVAPLFDSRGVIRYHLGAQIDVSGLVKECVGLESLRRLVEQKHGAVDLENGEETRANQSGNNGLYELAEMFSPGELDIIQEAGGAMHRTRQEETESIKAGPSLNRPTPSIAVDLGLKQHSSNPMASISTTPGSRLQCIYEHYLLVRPHPHLRILFASPSMRVPGILQSSFMLRIGGSQAVREGIAQDFANGAGFATKVRWVTRTDSHGKGRWIHCTPLLGADRAVGVWMVVLVDDVAEARLRRARVAPPVDLRIGRQQPFDEDIASSWGGEGADRDEGEHRPQPVPSSATEENRSQRASTLGSSHPVPRETGFIVM</sequence>
<accession>A0ACB9Z8F8</accession>
<gene>
    <name evidence="1" type="ORF">F4820DRAFT_187185</name>
</gene>
<dbReference type="Proteomes" id="UP001497700">
    <property type="component" value="Unassembled WGS sequence"/>
</dbReference>
<comment type="caution">
    <text evidence="1">The sequence shown here is derived from an EMBL/GenBank/DDBJ whole genome shotgun (WGS) entry which is preliminary data.</text>
</comment>
<protein>
    <submittedName>
        <fullName evidence="1">Uncharacterized protein</fullName>
    </submittedName>
</protein>
<organism evidence="1 2">
    <name type="scientific">Hypoxylon rubiginosum</name>
    <dbReference type="NCBI Taxonomy" id="110542"/>
    <lineage>
        <taxon>Eukaryota</taxon>
        <taxon>Fungi</taxon>
        <taxon>Dikarya</taxon>
        <taxon>Ascomycota</taxon>
        <taxon>Pezizomycotina</taxon>
        <taxon>Sordariomycetes</taxon>
        <taxon>Xylariomycetidae</taxon>
        <taxon>Xylariales</taxon>
        <taxon>Hypoxylaceae</taxon>
        <taxon>Hypoxylon</taxon>
    </lineage>
</organism>
<name>A0ACB9Z8F8_9PEZI</name>